<evidence type="ECO:0000256" key="3">
    <source>
        <dbReference type="SAM" id="MobiDB-lite"/>
    </source>
</evidence>
<dbReference type="Pfam" id="PF03492">
    <property type="entry name" value="Methyltransf_7"/>
    <property type="match status" value="1"/>
</dbReference>
<dbReference type="Gene3D" id="3.40.50.150">
    <property type="entry name" value="Vaccinia Virus protein VP39"/>
    <property type="match status" value="1"/>
</dbReference>
<dbReference type="InterPro" id="IPR029063">
    <property type="entry name" value="SAM-dependent_MTases_sf"/>
</dbReference>
<keyword evidence="1" id="KW-0479">Metal-binding</keyword>
<dbReference type="GO" id="GO:0008168">
    <property type="term" value="F:methyltransferase activity"/>
    <property type="evidence" value="ECO:0007669"/>
    <property type="project" value="InterPro"/>
</dbReference>
<dbReference type="Gramene" id="LPERR06G10940.1">
    <property type="protein sequence ID" value="LPERR06G10940.1"/>
    <property type="gene ID" value="LPERR06G10940"/>
</dbReference>
<dbReference type="InterPro" id="IPR042086">
    <property type="entry name" value="MeTrfase_capping"/>
</dbReference>
<evidence type="ECO:0000256" key="2">
    <source>
        <dbReference type="ARBA" id="ARBA00022842"/>
    </source>
</evidence>
<evidence type="ECO:0008006" key="6">
    <source>
        <dbReference type="Google" id="ProtNLM"/>
    </source>
</evidence>
<dbReference type="eggNOG" id="ENOG502QQVK">
    <property type="taxonomic scope" value="Eukaryota"/>
</dbReference>
<dbReference type="Proteomes" id="UP000032180">
    <property type="component" value="Chromosome 6"/>
</dbReference>
<proteinExistence type="predicted"/>
<dbReference type="EnsemblPlants" id="LPERR06G10940.1">
    <property type="protein sequence ID" value="LPERR06G10940.1"/>
    <property type="gene ID" value="LPERR06G10940"/>
</dbReference>
<evidence type="ECO:0000256" key="1">
    <source>
        <dbReference type="ARBA" id="ARBA00022723"/>
    </source>
</evidence>
<keyword evidence="2" id="KW-0460">Magnesium</keyword>
<dbReference type="AlphaFoldDB" id="A0A0D9WPR2"/>
<reference evidence="4 5" key="1">
    <citation type="submission" date="2012-08" db="EMBL/GenBank/DDBJ databases">
        <title>Oryza genome evolution.</title>
        <authorList>
            <person name="Wing R.A."/>
        </authorList>
    </citation>
    <scope>NUCLEOTIDE SEQUENCE</scope>
</reference>
<dbReference type="Gene3D" id="1.10.1200.270">
    <property type="entry name" value="Methyltransferase, alpha-helical capping domain"/>
    <property type="match status" value="1"/>
</dbReference>
<dbReference type="PANTHER" id="PTHR31009">
    <property type="entry name" value="S-ADENOSYL-L-METHIONINE:CARBOXYL METHYLTRANSFERASE FAMILY PROTEIN"/>
    <property type="match status" value="1"/>
</dbReference>
<feature type="compositionally biased region" description="Polar residues" evidence="3">
    <location>
        <begin position="11"/>
        <end position="23"/>
    </location>
</feature>
<name>A0A0D9WPR2_9ORYZ</name>
<protein>
    <recommendedName>
        <fullName evidence="6">Jasmonate O-methyltransferase</fullName>
    </recommendedName>
</protein>
<dbReference type="InterPro" id="IPR005299">
    <property type="entry name" value="MeTrfase_7"/>
</dbReference>
<organism evidence="4 5">
    <name type="scientific">Leersia perrieri</name>
    <dbReference type="NCBI Taxonomy" id="77586"/>
    <lineage>
        <taxon>Eukaryota</taxon>
        <taxon>Viridiplantae</taxon>
        <taxon>Streptophyta</taxon>
        <taxon>Embryophyta</taxon>
        <taxon>Tracheophyta</taxon>
        <taxon>Spermatophyta</taxon>
        <taxon>Magnoliopsida</taxon>
        <taxon>Liliopsida</taxon>
        <taxon>Poales</taxon>
        <taxon>Poaceae</taxon>
        <taxon>BOP clade</taxon>
        <taxon>Oryzoideae</taxon>
        <taxon>Oryzeae</taxon>
        <taxon>Oryzinae</taxon>
        <taxon>Leersia</taxon>
    </lineage>
</organism>
<keyword evidence="5" id="KW-1185">Reference proteome</keyword>
<evidence type="ECO:0000313" key="5">
    <source>
        <dbReference type="Proteomes" id="UP000032180"/>
    </source>
</evidence>
<dbReference type="HOGENOM" id="CLU_019628_2_0_1"/>
<accession>A0A0D9WPR2</accession>
<feature type="region of interest" description="Disordered" evidence="3">
    <location>
        <begin position="1"/>
        <end position="23"/>
    </location>
</feature>
<dbReference type="STRING" id="77586.A0A0D9WPR2"/>
<reference evidence="4" key="3">
    <citation type="submission" date="2015-04" db="UniProtKB">
        <authorList>
            <consortium name="EnsemblPlants"/>
        </authorList>
    </citation>
    <scope>IDENTIFICATION</scope>
</reference>
<dbReference type="GO" id="GO:0046872">
    <property type="term" value="F:metal ion binding"/>
    <property type="evidence" value="ECO:0007669"/>
    <property type="project" value="UniProtKB-KW"/>
</dbReference>
<dbReference type="SUPFAM" id="SSF53335">
    <property type="entry name" value="S-adenosyl-L-methionine-dependent methyltransferases"/>
    <property type="match status" value="1"/>
</dbReference>
<sequence length="367" mass="41266">METKQVLHMNPGQSETSYARNSTVQKTEQDRMKTMINEAIPGLCGVTSTSLPKSMAIADLGCSSGPNALTLISATIDAIYRHCAQHSQQLPEMCVYLNDLPDNDFNSVAKSLATLKHSHQEQADPVVITAMIPGSFYERLFPCGSLHFVCSSNSLHWLSKAPEDLKERRIPMYDMDEHLRQSRSMIVADAYARQFRKDFTQFLTLRAKELVTGGCMVLSLFGRFSDNNITKSNQAWKVVSVALSDMASRGIIDKEKLDSFYIPIYTPLENEVNEIIEEEGSFKINKMLMRHPFHGIDDSLVSPKMIALALRAVFESTIVLHFGPSEEIMDEFTRILERNFSSKSGWRAVLDAEYPVVLLSLSLTRVI</sequence>
<evidence type="ECO:0000313" key="4">
    <source>
        <dbReference type="EnsemblPlants" id="LPERR06G10940.1"/>
    </source>
</evidence>
<reference evidence="5" key="2">
    <citation type="submission" date="2013-12" db="EMBL/GenBank/DDBJ databases">
        <authorList>
            <person name="Yu Y."/>
            <person name="Lee S."/>
            <person name="de Baynast K."/>
            <person name="Wissotski M."/>
            <person name="Liu L."/>
            <person name="Talag J."/>
            <person name="Goicoechea J."/>
            <person name="Angelova A."/>
            <person name="Jetty R."/>
            <person name="Kudrna D."/>
            <person name="Golser W."/>
            <person name="Rivera L."/>
            <person name="Zhang J."/>
            <person name="Wing R."/>
        </authorList>
    </citation>
    <scope>NUCLEOTIDE SEQUENCE</scope>
</reference>